<dbReference type="InterPro" id="IPR011701">
    <property type="entry name" value="MFS"/>
</dbReference>
<gene>
    <name evidence="7" type="ORF">QQ020_16530</name>
</gene>
<accession>A0ABT8LA64</accession>
<feature type="transmembrane region" description="Helical" evidence="5">
    <location>
        <begin position="301"/>
        <end position="319"/>
    </location>
</feature>
<dbReference type="InterPro" id="IPR020846">
    <property type="entry name" value="MFS_dom"/>
</dbReference>
<feature type="transmembrane region" description="Helical" evidence="5">
    <location>
        <begin position="102"/>
        <end position="122"/>
    </location>
</feature>
<evidence type="ECO:0000313" key="7">
    <source>
        <dbReference type="EMBL" id="MDN5213680.1"/>
    </source>
</evidence>
<organism evidence="7 8">
    <name type="scientific">Agaribacillus aureus</name>
    <dbReference type="NCBI Taxonomy" id="3051825"/>
    <lineage>
        <taxon>Bacteria</taxon>
        <taxon>Pseudomonadati</taxon>
        <taxon>Bacteroidota</taxon>
        <taxon>Cytophagia</taxon>
        <taxon>Cytophagales</taxon>
        <taxon>Splendidivirgaceae</taxon>
        <taxon>Agaribacillus</taxon>
    </lineage>
</organism>
<evidence type="ECO:0000256" key="3">
    <source>
        <dbReference type="ARBA" id="ARBA00022989"/>
    </source>
</evidence>
<keyword evidence="4 5" id="KW-0472">Membrane</keyword>
<dbReference type="SUPFAM" id="SSF103473">
    <property type="entry name" value="MFS general substrate transporter"/>
    <property type="match status" value="1"/>
</dbReference>
<dbReference type="EMBL" id="JAUJEB010000003">
    <property type="protein sequence ID" value="MDN5213680.1"/>
    <property type="molecule type" value="Genomic_DNA"/>
</dbReference>
<dbReference type="PANTHER" id="PTHR43826:SF3">
    <property type="entry name" value="GLUCOSE-6-PHOSPHATE EXCHANGER SLC37A4"/>
    <property type="match status" value="1"/>
</dbReference>
<feature type="transmembrane region" description="Helical" evidence="5">
    <location>
        <begin position="51"/>
        <end position="71"/>
    </location>
</feature>
<comment type="subcellular location">
    <subcellularLocation>
        <location evidence="1">Endomembrane system</location>
        <topology evidence="1">Multi-pass membrane protein</topology>
    </subcellularLocation>
</comment>
<evidence type="ECO:0000256" key="4">
    <source>
        <dbReference type="ARBA" id="ARBA00023136"/>
    </source>
</evidence>
<feature type="domain" description="Major facilitator superfamily (MFS) profile" evidence="6">
    <location>
        <begin position="13"/>
        <end position="416"/>
    </location>
</feature>
<dbReference type="PIRSF" id="PIRSF002808">
    <property type="entry name" value="Hexose_phosphate_transp"/>
    <property type="match status" value="1"/>
</dbReference>
<dbReference type="RefSeq" id="WP_346759017.1">
    <property type="nucleotide sequence ID" value="NZ_JAUJEB010000003.1"/>
</dbReference>
<dbReference type="PROSITE" id="PS50850">
    <property type="entry name" value="MFS"/>
    <property type="match status" value="1"/>
</dbReference>
<proteinExistence type="predicted"/>
<feature type="transmembrane region" description="Helical" evidence="5">
    <location>
        <begin position="78"/>
        <end position="96"/>
    </location>
</feature>
<dbReference type="InterPro" id="IPR036259">
    <property type="entry name" value="MFS_trans_sf"/>
</dbReference>
<dbReference type="Pfam" id="PF07690">
    <property type="entry name" value="MFS_1"/>
    <property type="match status" value="1"/>
</dbReference>
<dbReference type="InterPro" id="IPR051337">
    <property type="entry name" value="OPA_Antiporter"/>
</dbReference>
<keyword evidence="8" id="KW-1185">Reference proteome</keyword>
<evidence type="ECO:0000256" key="2">
    <source>
        <dbReference type="ARBA" id="ARBA00022692"/>
    </source>
</evidence>
<reference evidence="7" key="1">
    <citation type="submission" date="2023-06" db="EMBL/GenBank/DDBJ databases">
        <title>Genomic of Agaribacillus aureum.</title>
        <authorList>
            <person name="Wang G."/>
        </authorList>
    </citation>
    <scope>NUCLEOTIDE SEQUENCE</scope>
    <source>
        <strain evidence="7">BMA12</strain>
    </source>
</reference>
<feature type="transmembrane region" description="Helical" evidence="5">
    <location>
        <begin position="230"/>
        <end position="249"/>
    </location>
</feature>
<evidence type="ECO:0000256" key="1">
    <source>
        <dbReference type="ARBA" id="ARBA00004127"/>
    </source>
</evidence>
<protein>
    <submittedName>
        <fullName evidence="7">MFS transporter</fullName>
    </submittedName>
</protein>
<keyword evidence="3 5" id="KW-1133">Transmembrane helix</keyword>
<evidence type="ECO:0000256" key="5">
    <source>
        <dbReference type="SAM" id="Phobius"/>
    </source>
</evidence>
<dbReference type="Proteomes" id="UP001172083">
    <property type="component" value="Unassembled WGS sequence"/>
</dbReference>
<dbReference type="PANTHER" id="PTHR43826">
    <property type="entry name" value="GLUCOSE-6-PHOSPHATE EXCHANGER SLC37A4"/>
    <property type="match status" value="1"/>
</dbReference>
<feature type="transmembrane region" description="Helical" evidence="5">
    <location>
        <begin position="143"/>
        <end position="161"/>
    </location>
</feature>
<evidence type="ECO:0000313" key="8">
    <source>
        <dbReference type="Proteomes" id="UP001172083"/>
    </source>
</evidence>
<keyword evidence="2 5" id="KW-0812">Transmembrane</keyword>
<sequence length="424" mass="46340">MLSTKQKQWRIKIFAVTWLAYAAFYFCRKNFSVIMPMISEDFNYSKDDLAILIGGYSLSYMFGQFSNGFLADKFGPRLVVTTGMIVSITANIMMGLSGTFGLLLFFMGLNGLGQSSGWPGLIKNMATWFRRDERGIVMSWWTTNYVIGSFVATIFATYWATSQTLFPDLGWKPGLWAPSVILLFATITYGLFTRNRPPDAGLPVIVKEEDTGSASTGFDKKILREVLNHPTIWIASGIYFLLKMTRYAFLFWLPLYMTEALSYDNSTAGYMSSVYELTGFLGVIAAGYLSDKIFSSKRFPISTIMLAGLAVLCFLQPILSQMGMVATAISIGLIGLTTYGPDSIISGAAAMDIGGKKGAATAAGVINGVGSTGQLLSPFVVAFVSNTFGWDGLFYLFVVLALSGAILSSLRWNFGGTSKPERSP</sequence>
<name>A0ABT8LA64_9BACT</name>
<feature type="transmembrane region" description="Helical" evidence="5">
    <location>
        <begin position="12"/>
        <end position="31"/>
    </location>
</feature>
<feature type="transmembrane region" description="Helical" evidence="5">
    <location>
        <begin position="393"/>
        <end position="414"/>
    </location>
</feature>
<evidence type="ECO:0000259" key="6">
    <source>
        <dbReference type="PROSITE" id="PS50850"/>
    </source>
</evidence>
<dbReference type="InterPro" id="IPR000849">
    <property type="entry name" value="Sugar_P_transporter"/>
</dbReference>
<feature type="transmembrane region" description="Helical" evidence="5">
    <location>
        <begin position="269"/>
        <end position="289"/>
    </location>
</feature>
<dbReference type="Gene3D" id="1.20.1250.20">
    <property type="entry name" value="MFS general substrate transporter like domains"/>
    <property type="match status" value="2"/>
</dbReference>
<feature type="transmembrane region" description="Helical" evidence="5">
    <location>
        <begin position="173"/>
        <end position="192"/>
    </location>
</feature>
<comment type="caution">
    <text evidence="7">The sequence shown here is derived from an EMBL/GenBank/DDBJ whole genome shotgun (WGS) entry which is preliminary data.</text>
</comment>